<dbReference type="InterPro" id="IPR027417">
    <property type="entry name" value="P-loop_NTPase"/>
</dbReference>
<evidence type="ECO:0000256" key="3">
    <source>
        <dbReference type="ARBA" id="ARBA00022475"/>
    </source>
</evidence>
<keyword evidence="3" id="KW-1003">Cell membrane</keyword>
<name>A0A7J3ZJC5_9CREN</name>
<evidence type="ECO:0000256" key="4">
    <source>
        <dbReference type="ARBA" id="ARBA00022519"/>
    </source>
</evidence>
<dbReference type="PROSITE" id="PS50893">
    <property type="entry name" value="ABC_TRANSPORTER_2"/>
    <property type="match status" value="1"/>
</dbReference>
<keyword evidence="5" id="KW-0547">Nucleotide-binding</keyword>
<comment type="caution">
    <text evidence="10">The sequence shown here is derived from an EMBL/GenBank/DDBJ whole genome shotgun (WGS) entry which is preliminary data.</text>
</comment>
<evidence type="ECO:0000259" key="9">
    <source>
        <dbReference type="PROSITE" id="PS50893"/>
    </source>
</evidence>
<evidence type="ECO:0000256" key="8">
    <source>
        <dbReference type="ARBA" id="ARBA00023136"/>
    </source>
</evidence>
<reference evidence="10" key="1">
    <citation type="journal article" date="2020" name="mSystems">
        <title>Genome- and Community-Level Interaction Insights into Carbon Utilization and Element Cycling Functions of Hydrothermarchaeota in Hydrothermal Sediment.</title>
        <authorList>
            <person name="Zhou Z."/>
            <person name="Liu Y."/>
            <person name="Xu W."/>
            <person name="Pan J."/>
            <person name="Luo Z.H."/>
            <person name="Li M."/>
        </authorList>
    </citation>
    <scope>NUCLEOTIDE SEQUENCE [LARGE SCALE GENOMIC DNA]</scope>
    <source>
        <strain evidence="10">SpSt-1116</strain>
    </source>
</reference>
<evidence type="ECO:0000256" key="2">
    <source>
        <dbReference type="ARBA" id="ARBA00022448"/>
    </source>
</evidence>
<dbReference type="Pfam" id="PF00005">
    <property type="entry name" value="ABC_tran"/>
    <property type="match status" value="1"/>
</dbReference>
<dbReference type="Gene3D" id="3.40.50.300">
    <property type="entry name" value="P-loop containing nucleotide triphosphate hydrolases"/>
    <property type="match status" value="1"/>
</dbReference>
<organism evidence="10">
    <name type="scientific">Fervidicoccus fontis</name>
    <dbReference type="NCBI Taxonomy" id="683846"/>
    <lineage>
        <taxon>Archaea</taxon>
        <taxon>Thermoproteota</taxon>
        <taxon>Thermoprotei</taxon>
        <taxon>Fervidicoccales</taxon>
        <taxon>Fervidicoccaceae</taxon>
        <taxon>Fervidicoccus</taxon>
    </lineage>
</organism>
<feature type="domain" description="ABC transporter" evidence="9">
    <location>
        <begin position="13"/>
        <end position="264"/>
    </location>
</feature>
<dbReference type="PANTHER" id="PTHR43297">
    <property type="entry name" value="OLIGOPEPTIDE TRANSPORT ATP-BINDING PROTEIN APPD"/>
    <property type="match status" value="1"/>
</dbReference>
<keyword evidence="8" id="KW-0472">Membrane</keyword>
<dbReference type="GO" id="GO:0016887">
    <property type="term" value="F:ATP hydrolysis activity"/>
    <property type="evidence" value="ECO:0007669"/>
    <property type="project" value="InterPro"/>
</dbReference>
<evidence type="ECO:0000256" key="1">
    <source>
        <dbReference type="ARBA" id="ARBA00004202"/>
    </source>
</evidence>
<accession>A0A7J3ZJC5</accession>
<evidence type="ECO:0000313" key="10">
    <source>
        <dbReference type="EMBL" id="HHQ80205.1"/>
    </source>
</evidence>
<dbReference type="SUPFAM" id="SSF52540">
    <property type="entry name" value="P-loop containing nucleoside triphosphate hydrolases"/>
    <property type="match status" value="1"/>
</dbReference>
<dbReference type="NCBIfam" id="TIGR01727">
    <property type="entry name" value="oligo_HPY"/>
    <property type="match status" value="1"/>
</dbReference>
<dbReference type="GO" id="GO:0005886">
    <property type="term" value="C:plasma membrane"/>
    <property type="evidence" value="ECO:0007669"/>
    <property type="project" value="UniProtKB-SubCell"/>
</dbReference>
<comment type="subcellular location">
    <subcellularLocation>
        <location evidence="1">Cell membrane</location>
        <topology evidence="1">Peripheral membrane protein</topology>
    </subcellularLocation>
</comment>
<evidence type="ECO:0000256" key="6">
    <source>
        <dbReference type="ARBA" id="ARBA00022840"/>
    </source>
</evidence>
<proteinExistence type="predicted"/>
<dbReference type="FunFam" id="3.40.50.300:FF:000016">
    <property type="entry name" value="Oligopeptide ABC transporter ATP-binding component"/>
    <property type="match status" value="1"/>
</dbReference>
<keyword evidence="2" id="KW-0813">Transport</keyword>
<keyword evidence="6 10" id="KW-0067">ATP-binding</keyword>
<dbReference type="InterPro" id="IPR003593">
    <property type="entry name" value="AAA+_ATPase"/>
</dbReference>
<dbReference type="InterPro" id="IPR013563">
    <property type="entry name" value="Oligopep_ABC_C"/>
</dbReference>
<dbReference type="CDD" id="cd03257">
    <property type="entry name" value="ABC_NikE_OppD_transporters"/>
    <property type="match status" value="1"/>
</dbReference>
<keyword evidence="4" id="KW-0997">Cell inner membrane</keyword>
<dbReference type="InterPro" id="IPR003439">
    <property type="entry name" value="ABC_transporter-like_ATP-bd"/>
</dbReference>
<dbReference type="Pfam" id="PF08352">
    <property type="entry name" value="oligo_HPY"/>
    <property type="match status" value="1"/>
</dbReference>
<gene>
    <name evidence="10" type="ORF">ENM78_01900</name>
</gene>
<dbReference type="SMART" id="SM00382">
    <property type="entry name" value="AAA"/>
    <property type="match status" value="1"/>
</dbReference>
<dbReference type="GO" id="GO:0005524">
    <property type="term" value="F:ATP binding"/>
    <property type="evidence" value="ECO:0007669"/>
    <property type="project" value="UniProtKB-KW"/>
</dbReference>
<dbReference type="GO" id="GO:0015833">
    <property type="term" value="P:peptide transport"/>
    <property type="evidence" value="ECO:0007669"/>
    <property type="project" value="InterPro"/>
</dbReference>
<evidence type="ECO:0000256" key="5">
    <source>
        <dbReference type="ARBA" id="ARBA00022741"/>
    </source>
</evidence>
<dbReference type="AlphaFoldDB" id="A0A7J3ZJC5"/>
<keyword evidence="7" id="KW-1278">Translocase</keyword>
<dbReference type="InterPro" id="IPR050388">
    <property type="entry name" value="ABC_Ni/Peptide_Import"/>
</dbReference>
<sequence>MNDSRRENGDPVLSIRDLVVSYRVGRRRIVAVDGVSIDVYRNECVAIVGESGSGKSTLSLAIMRLLPPSAAIERGVVLFKGRNLLELSEKELQKIRGREISMVFQDPTSYLNPVYKIGDQLVETILTHNSDMSGNEARARAIELLKSVGIPSPERALTYYPHQLSGGMNQRVSIALALATNPSILIADEPTSALDLTIQAQILRLLKDLMRRLSLSIILITHDLGLVAYLADRVYVMYSGKVMEEDAVGSMFSNPKHPYTQLLLNSVRIIYGLDTSARVERTEGHLTDTKGCRFRHRCPYALSRCESQEPPLVPLNSGKVVRCWLYG</sequence>
<dbReference type="PANTHER" id="PTHR43297:SF14">
    <property type="entry name" value="ATPASE AAA-TYPE CORE DOMAIN-CONTAINING PROTEIN"/>
    <property type="match status" value="1"/>
</dbReference>
<evidence type="ECO:0000256" key="7">
    <source>
        <dbReference type="ARBA" id="ARBA00022967"/>
    </source>
</evidence>
<dbReference type="EMBL" id="DRZC01000027">
    <property type="protein sequence ID" value="HHQ80205.1"/>
    <property type="molecule type" value="Genomic_DNA"/>
</dbReference>
<protein>
    <submittedName>
        <fullName evidence="10">ABC transporter ATP-binding protein</fullName>
    </submittedName>
</protein>